<evidence type="ECO:0000256" key="1">
    <source>
        <dbReference type="ARBA" id="ARBA00004604"/>
    </source>
</evidence>
<dbReference type="InterPro" id="IPR015943">
    <property type="entry name" value="WD40/YVTN_repeat-like_dom_sf"/>
</dbReference>
<dbReference type="InterPro" id="IPR001680">
    <property type="entry name" value="WD40_rpt"/>
</dbReference>
<organism evidence="7 8">
    <name type="scientific">Plasmodium coatneyi</name>
    <dbReference type="NCBI Taxonomy" id="208452"/>
    <lineage>
        <taxon>Eukaryota</taxon>
        <taxon>Sar</taxon>
        <taxon>Alveolata</taxon>
        <taxon>Apicomplexa</taxon>
        <taxon>Aconoidasida</taxon>
        <taxon>Haemosporida</taxon>
        <taxon>Plasmodiidae</taxon>
        <taxon>Plasmodium</taxon>
    </lineage>
</organism>
<comment type="subcellular location">
    <subcellularLocation>
        <location evidence="1">Nucleus</location>
        <location evidence="1">Nucleolus</location>
    </subcellularLocation>
</comment>
<evidence type="ECO:0000256" key="3">
    <source>
        <dbReference type="ARBA" id="ARBA00022737"/>
    </source>
</evidence>
<accession>A0A1B1E5S6</accession>
<name>A0A1B1E5S6_9APIC</name>
<keyword evidence="4" id="KW-0539">Nucleus</keyword>
<dbReference type="PANTHER" id="PTHR19924">
    <property type="entry name" value="UTP15 U3 SMALL NUCLEOLAR RNA-ASSOCIATED PROTEIN 15 FAMILY MEMBER"/>
    <property type="match status" value="1"/>
</dbReference>
<evidence type="ECO:0000313" key="8">
    <source>
        <dbReference type="Proteomes" id="UP000092716"/>
    </source>
</evidence>
<evidence type="ECO:0000313" key="7">
    <source>
        <dbReference type="EMBL" id="ANQ10345.1"/>
    </source>
</evidence>
<dbReference type="Proteomes" id="UP000092716">
    <property type="component" value="Chromosome 12"/>
</dbReference>
<dbReference type="PROSITE" id="PS00678">
    <property type="entry name" value="WD_REPEATS_1"/>
    <property type="match status" value="1"/>
</dbReference>
<evidence type="ECO:0000256" key="4">
    <source>
        <dbReference type="ARBA" id="ARBA00023242"/>
    </source>
</evidence>
<dbReference type="AlphaFoldDB" id="A0A1B1E5S6"/>
<proteinExistence type="predicted"/>
<dbReference type="VEuPathDB" id="PlasmoDB:PCOAH_00040650"/>
<keyword evidence="3" id="KW-0677">Repeat</keyword>
<sequence>MSYFQPVILTHKKRKTKESNNFLFDFKVLSSGTDKGCVKSISICNKFIAIGCSNVVILNSITGESLGKKYQCQGGISKLKFRDDEMLAVGLENGTIDLVGMFCFGRIKILRGHKSAINDLIFSSNFQTLYSCSRDFTIKIWNIWEGVCERTLNYHIDSVTNICLHTFDRSGGGDDPHLISCSYDGYVYLYNISLKKKVNQIELDEPIDCLNIFQNNYIVLSVKNVIKFYKLEDLEFVKNVTISTKTCFYLGNFKDYLVAASLDLSVYFVDPFYKGKEKIKVVSIANFLSPPKSVDFSNGVLALGEMNGRWLIEVYNEKGKQKKQKRKERGPLVDIPETVQFFTSPEVNNLIKNFKYHDALMFVIKHNCDATLSLLDYFSKHKVMIPACRTFSIEDTIKVLNFFRKRFVIHILMFEFFFCFFHVNKWIATTRDPKVLDELNILRRGFVNTQNYMKYYQNLKDIADFLKS</sequence>
<evidence type="ECO:0000256" key="6">
    <source>
        <dbReference type="SAM" id="Phobius"/>
    </source>
</evidence>
<dbReference type="RefSeq" id="XP_019917040.1">
    <property type="nucleotide sequence ID" value="XM_020060853.1"/>
</dbReference>
<keyword evidence="6" id="KW-0472">Membrane</keyword>
<dbReference type="OrthoDB" id="189968at2759"/>
<keyword evidence="2 5" id="KW-0853">WD repeat</keyword>
<evidence type="ECO:0000256" key="5">
    <source>
        <dbReference type="PROSITE-ProRule" id="PRU00221"/>
    </source>
</evidence>
<dbReference type="KEGG" id="pcot:PCOAH_00040650"/>
<dbReference type="InterPro" id="IPR019775">
    <property type="entry name" value="WD40_repeat_CS"/>
</dbReference>
<dbReference type="SMART" id="SM00320">
    <property type="entry name" value="WD40"/>
    <property type="match status" value="2"/>
</dbReference>
<keyword evidence="6" id="KW-0812">Transmembrane</keyword>
<evidence type="ECO:0000256" key="2">
    <source>
        <dbReference type="ARBA" id="ARBA00022574"/>
    </source>
</evidence>
<dbReference type="GO" id="GO:0005730">
    <property type="term" value="C:nucleolus"/>
    <property type="evidence" value="ECO:0007669"/>
    <property type="project" value="UniProtKB-SubCell"/>
</dbReference>
<dbReference type="InterPro" id="IPR036322">
    <property type="entry name" value="WD40_repeat_dom_sf"/>
</dbReference>
<feature type="repeat" description="WD" evidence="5">
    <location>
        <begin position="110"/>
        <end position="143"/>
    </location>
</feature>
<keyword evidence="6" id="KW-1133">Transmembrane helix</keyword>
<feature type="transmembrane region" description="Helical" evidence="6">
    <location>
        <begin position="407"/>
        <end position="424"/>
    </location>
</feature>
<dbReference type="GO" id="GO:0006364">
    <property type="term" value="P:rRNA processing"/>
    <property type="evidence" value="ECO:0007669"/>
    <property type="project" value="TreeGrafter"/>
</dbReference>
<dbReference type="Pfam" id="PF00400">
    <property type="entry name" value="WD40"/>
    <property type="match status" value="2"/>
</dbReference>
<dbReference type="GO" id="GO:0045943">
    <property type="term" value="P:positive regulation of transcription by RNA polymerase I"/>
    <property type="evidence" value="ECO:0007669"/>
    <property type="project" value="TreeGrafter"/>
</dbReference>
<dbReference type="GeneID" id="30910796"/>
<dbReference type="PROSITE" id="PS50294">
    <property type="entry name" value="WD_REPEATS_REGION"/>
    <property type="match status" value="1"/>
</dbReference>
<dbReference type="PANTHER" id="PTHR19924:SF26">
    <property type="entry name" value="U3 SMALL NUCLEOLAR RNA-ASSOCIATED PROTEIN 15 HOMOLOG"/>
    <property type="match status" value="1"/>
</dbReference>
<dbReference type="PROSITE" id="PS50082">
    <property type="entry name" value="WD_REPEATS_2"/>
    <property type="match status" value="1"/>
</dbReference>
<gene>
    <name evidence="7" type="ORF">PCOAH_00040650</name>
</gene>
<dbReference type="EMBL" id="CP016250">
    <property type="protein sequence ID" value="ANQ10345.1"/>
    <property type="molecule type" value="Genomic_DNA"/>
</dbReference>
<dbReference type="Gene3D" id="2.130.10.10">
    <property type="entry name" value="YVTN repeat-like/Quinoprotein amine dehydrogenase"/>
    <property type="match status" value="1"/>
</dbReference>
<keyword evidence="8" id="KW-1185">Reference proteome</keyword>
<dbReference type="SUPFAM" id="SSF50978">
    <property type="entry name" value="WD40 repeat-like"/>
    <property type="match status" value="1"/>
</dbReference>
<protein>
    <submittedName>
        <fullName evidence="7">Uncharacterized protein</fullName>
    </submittedName>
</protein>
<reference evidence="8" key="1">
    <citation type="submission" date="2016-06" db="EMBL/GenBank/DDBJ databases">
        <title>First high quality genome sequence of Plasmodium coatneyi using continuous long reads from single molecule, real-time sequencing.</title>
        <authorList>
            <person name="Chien J.-T."/>
            <person name="Pakala S.B."/>
            <person name="Geraldo J.A."/>
            <person name="Lapp S.A."/>
            <person name="Barnwell J.W."/>
            <person name="Kissinger J.C."/>
            <person name="Galinski M.R."/>
            <person name="Humphrey J.C."/>
        </authorList>
    </citation>
    <scope>NUCLEOTIDE SEQUENCE [LARGE SCALE GENOMIC DNA]</scope>
    <source>
        <strain evidence="8">Hackeri</strain>
    </source>
</reference>